<dbReference type="RefSeq" id="WP_108783596.1">
    <property type="nucleotide sequence ID" value="NZ_OMKW01000004.1"/>
</dbReference>
<evidence type="ECO:0000256" key="8">
    <source>
        <dbReference type="PIRSR" id="PIRSR000294-1"/>
    </source>
</evidence>
<keyword evidence="5" id="KW-0574">Periplasm</keyword>
<dbReference type="PANTHER" id="PTHR30600:SF10">
    <property type="entry name" value="BLL6722 PROTEIN"/>
    <property type="match status" value="1"/>
</dbReference>
<dbReference type="Proteomes" id="UP000244932">
    <property type="component" value="Unassembled WGS sequence"/>
</dbReference>
<proteinExistence type="predicted"/>
<dbReference type="PANTHER" id="PTHR30600">
    <property type="entry name" value="CYTOCHROME C PEROXIDASE-RELATED"/>
    <property type="match status" value="1"/>
</dbReference>
<evidence type="ECO:0000256" key="9">
    <source>
        <dbReference type="PIRSR" id="PIRSR000294-2"/>
    </source>
</evidence>
<dbReference type="InterPro" id="IPR026259">
    <property type="entry name" value="MauG/Cytc_peroxidase"/>
</dbReference>
<comment type="cofactor">
    <cofactor evidence="8">
        <name>heme</name>
        <dbReference type="ChEBI" id="CHEBI:30413"/>
    </cofactor>
    <text evidence="8">Binds 2 heme groups.</text>
</comment>
<evidence type="ECO:0000256" key="5">
    <source>
        <dbReference type="ARBA" id="ARBA00022764"/>
    </source>
</evidence>
<accession>A0A2R8AFE6</accession>
<dbReference type="InterPro" id="IPR051395">
    <property type="entry name" value="Cytochrome_c_Peroxidase/MauG"/>
</dbReference>
<feature type="domain" description="Cytochrome c" evidence="12">
    <location>
        <begin position="247"/>
        <end position="406"/>
    </location>
</feature>
<dbReference type="AlphaFoldDB" id="A0A2R8AFE6"/>
<evidence type="ECO:0000256" key="10">
    <source>
        <dbReference type="SAM" id="MobiDB-lite"/>
    </source>
</evidence>
<dbReference type="EMBL" id="OMKW01000004">
    <property type="protein sequence ID" value="SPF30906.1"/>
    <property type="molecule type" value="Genomic_DNA"/>
</dbReference>
<organism evidence="13 14">
    <name type="scientific">Pontivivens insulae</name>
    <dbReference type="NCBI Taxonomy" id="1639689"/>
    <lineage>
        <taxon>Bacteria</taxon>
        <taxon>Pseudomonadati</taxon>
        <taxon>Pseudomonadota</taxon>
        <taxon>Alphaproteobacteria</taxon>
        <taxon>Rhodobacterales</taxon>
        <taxon>Paracoccaceae</taxon>
        <taxon>Pontivivens</taxon>
    </lineage>
</organism>
<dbReference type="PROSITE" id="PS51007">
    <property type="entry name" value="CYTC"/>
    <property type="match status" value="2"/>
</dbReference>
<keyword evidence="2 8" id="KW-0349">Heme</keyword>
<feature type="region of interest" description="Disordered" evidence="10">
    <location>
        <begin position="75"/>
        <end position="98"/>
    </location>
</feature>
<keyword evidence="6 13" id="KW-0560">Oxidoreductase</keyword>
<dbReference type="GO" id="GO:0046872">
    <property type="term" value="F:metal ion binding"/>
    <property type="evidence" value="ECO:0007669"/>
    <property type="project" value="UniProtKB-KW"/>
</dbReference>
<name>A0A2R8AFE6_9RHOB</name>
<reference evidence="13 14" key="1">
    <citation type="submission" date="2018-03" db="EMBL/GenBank/DDBJ databases">
        <authorList>
            <person name="Keele B.F."/>
        </authorList>
    </citation>
    <scope>NUCLEOTIDE SEQUENCE [LARGE SCALE GENOMIC DNA]</scope>
    <source>
        <strain evidence="13 14">CeCT 8812</strain>
    </source>
</reference>
<dbReference type="GO" id="GO:0009055">
    <property type="term" value="F:electron transfer activity"/>
    <property type="evidence" value="ECO:0007669"/>
    <property type="project" value="InterPro"/>
</dbReference>
<evidence type="ECO:0000256" key="11">
    <source>
        <dbReference type="SAM" id="SignalP"/>
    </source>
</evidence>
<dbReference type="EC" id="1.11.1.5" evidence="13"/>
<comment type="subcellular location">
    <subcellularLocation>
        <location evidence="1">Periplasm</location>
    </subcellularLocation>
</comment>
<evidence type="ECO:0000313" key="13">
    <source>
        <dbReference type="EMBL" id="SPF30906.1"/>
    </source>
</evidence>
<evidence type="ECO:0000256" key="7">
    <source>
        <dbReference type="ARBA" id="ARBA00023004"/>
    </source>
</evidence>
<feature type="binding site" description="covalent" evidence="8">
    <location>
        <position position="58"/>
    </location>
    <ligand>
        <name>heme c</name>
        <dbReference type="ChEBI" id="CHEBI:61717"/>
        <label>1</label>
    </ligand>
</feature>
<evidence type="ECO:0000256" key="1">
    <source>
        <dbReference type="ARBA" id="ARBA00004418"/>
    </source>
</evidence>
<keyword evidence="4 11" id="KW-0732">Signal</keyword>
<dbReference type="InterPro" id="IPR009056">
    <property type="entry name" value="Cyt_c-like_dom"/>
</dbReference>
<protein>
    <submittedName>
        <fullName evidence="13">Cytochrome c551 peroxidase</fullName>
        <ecNumber evidence="13">1.11.1.5</ecNumber>
    </submittedName>
</protein>
<feature type="binding site" description="covalent" evidence="8">
    <location>
        <position position="55"/>
    </location>
    <ligand>
        <name>heme c</name>
        <dbReference type="ChEBI" id="CHEBI:61717"/>
        <label>1</label>
    </ligand>
</feature>
<keyword evidence="14" id="KW-1185">Reference proteome</keyword>
<dbReference type="OrthoDB" id="9805202at2"/>
<feature type="chain" id="PRO_5015331613" evidence="11">
    <location>
        <begin position="17"/>
        <end position="429"/>
    </location>
</feature>
<evidence type="ECO:0000256" key="6">
    <source>
        <dbReference type="ARBA" id="ARBA00023002"/>
    </source>
</evidence>
<evidence type="ECO:0000256" key="4">
    <source>
        <dbReference type="ARBA" id="ARBA00022729"/>
    </source>
</evidence>
<dbReference type="Gene3D" id="1.10.760.10">
    <property type="entry name" value="Cytochrome c-like domain"/>
    <property type="match status" value="2"/>
</dbReference>
<feature type="binding site" description="covalent" evidence="8">
    <location>
        <position position="262"/>
    </location>
    <ligand>
        <name>heme c</name>
        <dbReference type="ChEBI" id="CHEBI:61717"/>
        <label>2</label>
    </ligand>
</feature>
<gene>
    <name evidence="13" type="primary">ccp_2</name>
    <name evidence="13" type="ORF">POI8812_03251</name>
</gene>
<dbReference type="Pfam" id="PF03150">
    <property type="entry name" value="CCP_MauG"/>
    <property type="match status" value="1"/>
</dbReference>
<evidence type="ECO:0000313" key="14">
    <source>
        <dbReference type="Proteomes" id="UP000244932"/>
    </source>
</evidence>
<keyword evidence="13" id="KW-0575">Peroxidase</keyword>
<feature type="binding site" description="axial binding residue" evidence="9">
    <location>
        <position position="59"/>
    </location>
    <ligand>
        <name>heme c</name>
        <dbReference type="ChEBI" id="CHEBI:61717"/>
        <label>1</label>
    </ligand>
    <ligandPart>
        <name>Fe</name>
        <dbReference type="ChEBI" id="CHEBI:18248"/>
    </ligandPart>
</feature>
<feature type="domain" description="Cytochrome c" evidence="12">
    <location>
        <begin position="33"/>
        <end position="203"/>
    </location>
</feature>
<dbReference type="GO" id="GO:0020037">
    <property type="term" value="F:heme binding"/>
    <property type="evidence" value="ECO:0007669"/>
    <property type="project" value="InterPro"/>
</dbReference>
<feature type="binding site" description="axial binding residue" evidence="9">
    <location>
        <position position="266"/>
    </location>
    <ligand>
        <name>heme c</name>
        <dbReference type="ChEBI" id="CHEBI:61717"/>
        <label>2</label>
    </ligand>
    <ligandPart>
        <name>Fe</name>
        <dbReference type="ChEBI" id="CHEBI:18248"/>
    </ligandPart>
</feature>
<dbReference type="GO" id="GO:0042597">
    <property type="term" value="C:periplasmic space"/>
    <property type="evidence" value="ECO:0007669"/>
    <property type="project" value="UniProtKB-SubCell"/>
</dbReference>
<dbReference type="InterPro" id="IPR004852">
    <property type="entry name" value="Di-haem_cyt_c_peroxidsae"/>
</dbReference>
<dbReference type="SUPFAM" id="SSF46626">
    <property type="entry name" value="Cytochrome c"/>
    <property type="match status" value="2"/>
</dbReference>
<sequence>MKRILLCSLLAAPAGAQEFSAPTDADYFPINHALAEIGRDLFFDPILSGNRTISCATCHHPDHATADGVALSLGEGGQGLGPERVASTDNPPEQRIPRNAPALFNLGAREFTVMFHDGRLEADETRPGGIRTPLGQDMVSGFSGVLSAQTMFPVLSDDEMAGHYSENDISQAVRQGFITGEQGAWALISARVAALPGYADRFEAVLGTRDIGFTDISDAVAEFMALEWRSDQSPFDAYLRDGTPLPDAAERGRILFYGEAGCAECHSGPFQTDHDFHALAMPQAGPGKAASFESHARDEGRLRVTGDPADAYAFRTPSLRNVALTGPYSHAGAYATLEGVIRHHLNPAESLISYDRTQFVVPAGFDDWQVLDGPDLEPLLASAPAPGPQLDDAEIADIIAFLEALTDEASVAGRLGIPDTVPSGLPIDR</sequence>
<dbReference type="GO" id="GO:0004130">
    <property type="term" value="F:cytochrome-c peroxidase activity"/>
    <property type="evidence" value="ECO:0007669"/>
    <property type="project" value="UniProtKB-EC"/>
</dbReference>
<keyword evidence="7 9" id="KW-0408">Iron</keyword>
<dbReference type="InterPro" id="IPR036909">
    <property type="entry name" value="Cyt_c-like_dom_sf"/>
</dbReference>
<dbReference type="PIRSF" id="PIRSF000294">
    <property type="entry name" value="Cytochrome-c_peroxidase"/>
    <property type="match status" value="1"/>
</dbReference>
<evidence type="ECO:0000256" key="2">
    <source>
        <dbReference type="ARBA" id="ARBA00022617"/>
    </source>
</evidence>
<evidence type="ECO:0000256" key="3">
    <source>
        <dbReference type="ARBA" id="ARBA00022723"/>
    </source>
</evidence>
<feature type="binding site" description="covalent" evidence="8">
    <location>
        <position position="265"/>
    </location>
    <ligand>
        <name>heme c</name>
        <dbReference type="ChEBI" id="CHEBI:61717"/>
        <label>2</label>
    </ligand>
</feature>
<evidence type="ECO:0000259" key="12">
    <source>
        <dbReference type="PROSITE" id="PS51007"/>
    </source>
</evidence>
<feature type="signal peptide" evidence="11">
    <location>
        <begin position="1"/>
        <end position="16"/>
    </location>
</feature>
<comment type="PTM">
    <text evidence="8">Binds 2 heme groups per subunit.</text>
</comment>
<keyword evidence="3 9" id="KW-0479">Metal-binding</keyword>